<dbReference type="PRINTS" id="PR00081">
    <property type="entry name" value="GDHRDH"/>
</dbReference>
<dbReference type="GO" id="GO:0016491">
    <property type="term" value="F:oxidoreductase activity"/>
    <property type="evidence" value="ECO:0007669"/>
    <property type="project" value="UniProtKB-KW"/>
</dbReference>
<dbReference type="InterPro" id="IPR057326">
    <property type="entry name" value="KR_dom"/>
</dbReference>
<dbReference type="PRINTS" id="PR00080">
    <property type="entry name" value="SDRFAMILY"/>
</dbReference>
<dbReference type="PANTHER" id="PTHR42879:SF2">
    <property type="entry name" value="3-OXOACYL-[ACYL-CARRIER-PROTEIN] REDUCTASE FABG"/>
    <property type="match status" value="1"/>
</dbReference>
<dbReference type="CDD" id="cd05333">
    <property type="entry name" value="BKR_SDR_c"/>
    <property type="match status" value="1"/>
</dbReference>
<keyword evidence="6" id="KW-1185">Reference proteome</keyword>
<dbReference type="InterPro" id="IPR002347">
    <property type="entry name" value="SDR_fam"/>
</dbReference>
<dbReference type="NCBIfam" id="NF009466">
    <property type="entry name" value="PRK12826.1-2"/>
    <property type="match status" value="1"/>
</dbReference>
<evidence type="ECO:0000256" key="2">
    <source>
        <dbReference type="ARBA" id="ARBA00023002"/>
    </source>
</evidence>
<evidence type="ECO:0000259" key="4">
    <source>
        <dbReference type="SMART" id="SM00822"/>
    </source>
</evidence>
<keyword evidence="2" id="KW-0560">Oxidoreductase</keyword>
<feature type="domain" description="Ketoreductase" evidence="4">
    <location>
        <begin position="3"/>
        <end position="189"/>
    </location>
</feature>
<dbReference type="HOGENOM" id="CLU_010194_1_3_6"/>
<organism evidence="5 6">
    <name type="scientific">Kangiella koreensis (strain DSM 16069 / JCM 12317 / KCTC 12182 / SW-125)</name>
    <dbReference type="NCBI Taxonomy" id="523791"/>
    <lineage>
        <taxon>Bacteria</taxon>
        <taxon>Pseudomonadati</taxon>
        <taxon>Pseudomonadota</taxon>
        <taxon>Gammaproteobacteria</taxon>
        <taxon>Kangiellales</taxon>
        <taxon>Kangiellaceae</taxon>
        <taxon>Kangiella</taxon>
    </lineage>
</organism>
<dbReference type="EMBL" id="CP001707">
    <property type="protein sequence ID" value="ACV27996.1"/>
    <property type="molecule type" value="Genomic_DNA"/>
</dbReference>
<dbReference type="InterPro" id="IPR011285">
    <property type="entry name" value="FabG-rel"/>
</dbReference>
<dbReference type="PANTHER" id="PTHR42879">
    <property type="entry name" value="3-OXOACYL-(ACYL-CARRIER-PROTEIN) REDUCTASE"/>
    <property type="match status" value="1"/>
</dbReference>
<dbReference type="FunFam" id="3.40.50.720:FF:000173">
    <property type="entry name" value="3-oxoacyl-[acyl-carrier protein] reductase"/>
    <property type="match status" value="1"/>
</dbReference>
<dbReference type="eggNOG" id="COG1028">
    <property type="taxonomic scope" value="Bacteria"/>
</dbReference>
<reference evidence="5 6" key="1">
    <citation type="journal article" date="2009" name="Stand. Genomic Sci.">
        <title>Complete genome sequence of Kangiella koreensis type strain (SW-125).</title>
        <authorList>
            <person name="Han C."/>
            <person name="Sikorski J."/>
            <person name="Lapidus A."/>
            <person name="Nolan M."/>
            <person name="Glavina Del Rio T."/>
            <person name="Tice H."/>
            <person name="Cheng J.F."/>
            <person name="Lucas S."/>
            <person name="Chen F."/>
            <person name="Copeland A."/>
            <person name="Ivanova N."/>
            <person name="Mavromatis K."/>
            <person name="Ovchinnikova G."/>
            <person name="Pati A."/>
            <person name="Bruce D."/>
            <person name="Goodwin L."/>
            <person name="Pitluck S."/>
            <person name="Chen A."/>
            <person name="Palaniappan K."/>
            <person name="Land M."/>
            <person name="Hauser L."/>
            <person name="Chang Y.J."/>
            <person name="Jeffries C.D."/>
            <person name="Chain P."/>
            <person name="Saunders E."/>
            <person name="Brettin T."/>
            <person name="Goker M."/>
            <person name="Tindall B.J."/>
            <person name="Bristow J."/>
            <person name="Eisen J.A."/>
            <person name="Markowitz V."/>
            <person name="Hugenholtz P."/>
            <person name="Kyrpides N.C."/>
            <person name="Klenk H.P."/>
            <person name="Detter J.C."/>
        </authorList>
    </citation>
    <scope>NUCLEOTIDE SEQUENCE [LARGE SCALE GENOMIC DNA]</scope>
    <source>
        <strain evidence="6">DSM 16069 / KCTC 12182 / SW-125</strain>
    </source>
</reference>
<evidence type="ECO:0000313" key="5">
    <source>
        <dbReference type="EMBL" id="ACV27996.1"/>
    </source>
</evidence>
<proteinExistence type="inferred from homology"/>
<gene>
    <name evidence="5" type="ordered locus">Kkor_2588</name>
</gene>
<name>C7R9X7_KANKD</name>
<dbReference type="InterPro" id="IPR050259">
    <property type="entry name" value="SDR"/>
</dbReference>
<dbReference type="KEGG" id="kko:Kkor_2588"/>
<dbReference type="RefSeq" id="WP_015781601.1">
    <property type="nucleotide sequence ID" value="NC_013166.1"/>
</dbReference>
<evidence type="ECO:0000256" key="1">
    <source>
        <dbReference type="ARBA" id="ARBA00006484"/>
    </source>
</evidence>
<dbReference type="InParanoid" id="C7R9X7"/>
<sequence>MSRRVLVTGSSRGIGKSIALQLAQDGFTVTVHCRSGLAQAQETVDQIIKAGGTANLLQFDIADRTQTQQTLEADIEQNGAYYGVVCNAGITRDNAFPALSDDDWDDVIHTNLDGFYNVVKPLVMPMVRNKKGGRIVVMSSVSGVLGNRGQVNYSASKAGLIGASKALAVELARRKITVNCVAPGLIETDMVDDELANEALKMIPAKRMGKPEEIAGLVGYLFSDTAGYLTRQVISVNGGMA</sequence>
<evidence type="ECO:0000256" key="3">
    <source>
        <dbReference type="RuleBase" id="RU000363"/>
    </source>
</evidence>
<dbReference type="SMART" id="SM00822">
    <property type="entry name" value="PKS_KR"/>
    <property type="match status" value="1"/>
</dbReference>
<dbReference type="AlphaFoldDB" id="C7R9X7"/>
<dbReference type="Proteomes" id="UP000001231">
    <property type="component" value="Chromosome"/>
</dbReference>
<dbReference type="STRING" id="523791.Kkor_2588"/>
<dbReference type="OrthoDB" id="9804774at2"/>
<dbReference type="NCBIfam" id="NF004200">
    <property type="entry name" value="PRK05653.1-5"/>
    <property type="match status" value="1"/>
</dbReference>
<dbReference type="Gene3D" id="3.40.50.720">
    <property type="entry name" value="NAD(P)-binding Rossmann-like Domain"/>
    <property type="match status" value="1"/>
</dbReference>
<dbReference type="NCBIfam" id="TIGR01831">
    <property type="entry name" value="fabG_rel"/>
    <property type="match status" value="1"/>
</dbReference>
<dbReference type="InterPro" id="IPR036291">
    <property type="entry name" value="NAD(P)-bd_dom_sf"/>
</dbReference>
<evidence type="ECO:0000313" key="6">
    <source>
        <dbReference type="Proteomes" id="UP000001231"/>
    </source>
</evidence>
<protein>
    <submittedName>
        <fullName evidence="5">3-oxoacyl-(Acyl-carrier-protein) reductase</fullName>
    </submittedName>
</protein>
<dbReference type="Pfam" id="PF00106">
    <property type="entry name" value="adh_short"/>
    <property type="match status" value="1"/>
</dbReference>
<dbReference type="SUPFAM" id="SSF51735">
    <property type="entry name" value="NAD(P)-binding Rossmann-fold domains"/>
    <property type="match status" value="1"/>
</dbReference>
<accession>C7R9X7</accession>
<comment type="similarity">
    <text evidence="1 3">Belongs to the short-chain dehydrogenases/reductases (SDR) family.</text>
</comment>